<keyword evidence="5" id="KW-1185">Reference proteome</keyword>
<evidence type="ECO:0000256" key="2">
    <source>
        <dbReference type="SAM" id="SignalP"/>
    </source>
</evidence>
<gene>
    <name evidence="4" type="ORF">V8G56_08790</name>
</gene>
<dbReference type="EMBL" id="JBAWKC010000002">
    <property type="protein sequence ID" value="MFH6768830.1"/>
    <property type="molecule type" value="Genomic_DNA"/>
</dbReference>
<dbReference type="SUPFAM" id="SSF53474">
    <property type="entry name" value="alpha/beta-Hydrolases"/>
    <property type="match status" value="1"/>
</dbReference>
<dbReference type="InterPro" id="IPR029058">
    <property type="entry name" value="AB_hydrolase_fold"/>
</dbReference>
<keyword evidence="1 2" id="KW-0732">Signal</keyword>
<evidence type="ECO:0000313" key="5">
    <source>
        <dbReference type="Proteomes" id="UP001610104"/>
    </source>
</evidence>
<dbReference type="Proteomes" id="UP001610104">
    <property type="component" value="Unassembled WGS sequence"/>
</dbReference>
<reference evidence="4 5" key="1">
    <citation type="submission" date="2024-02" db="EMBL/GenBank/DDBJ databases">
        <title>A Gaetbulibacter species isolated from tidal flats and genomic insights of their niches.</title>
        <authorList>
            <person name="Ye Y."/>
        </authorList>
    </citation>
    <scope>NUCLEOTIDE SEQUENCE [LARGE SCALE GENOMIC DNA]</scope>
    <source>
        <strain evidence="4 5">KEM-8</strain>
    </source>
</reference>
<comment type="caution">
    <text evidence="4">The sequence shown here is derived from an EMBL/GenBank/DDBJ whole genome shotgun (WGS) entry which is preliminary data.</text>
</comment>
<evidence type="ECO:0000313" key="4">
    <source>
        <dbReference type="EMBL" id="MFH6768830.1"/>
    </source>
</evidence>
<organism evidence="4 5">
    <name type="scientific">Gaetbulibacter aquiaggeris</name>
    <dbReference type="NCBI Taxonomy" id="1735373"/>
    <lineage>
        <taxon>Bacteria</taxon>
        <taxon>Pseudomonadati</taxon>
        <taxon>Bacteroidota</taxon>
        <taxon>Flavobacteriia</taxon>
        <taxon>Flavobacteriales</taxon>
        <taxon>Flavobacteriaceae</taxon>
        <taxon>Gaetbulibacter</taxon>
    </lineage>
</organism>
<accession>A0ABW7MQB8</accession>
<proteinExistence type="predicted"/>
<dbReference type="Gene3D" id="3.40.50.1820">
    <property type="entry name" value="alpha/beta hydrolase"/>
    <property type="match status" value="1"/>
</dbReference>
<sequence>MYIHKLFVSVLFLLLITSCSKDSGEQELGQINVFSVTIEGGKVISGMDNISINPKLRFVFSKSIDLNSFEQALKINPSSNLTIASINYLNNSSAIEVLLNLEYNSTYEVELEGAIGINGEALSEVINFSFKTQVDDTIYERPACLNGNDCKQSVLISNATGEGNFDFYANYPIYEDNAQWQNLEKAVIVVHGASINPDDYYGYMTTTFEALGISEKTVLIAPDFKSSEVSSGDLYWSSLGYRDGKASNGTTKISSFEVLDILINRLADKNHFPVLNEIVVTGQSSGGRFVHTYAAGNRSESTHTDIHFEYIVSESQYFYYPTNQRIDEQTNNLYVPSNCNGLRFWPFGYELAPDYVNVLDKTAFDERFVNRSITYLLGNGSGTDSELNISDCEAVLSGSSRYQRGENMYLYMGLKLPGHNHKKTITQGISHNGSAIYTSPEFKALLNQLFNN</sequence>
<feature type="chain" id="PRO_5047070848" evidence="2">
    <location>
        <begin position="24"/>
        <end position="452"/>
    </location>
</feature>
<protein>
    <submittedName>
        <fullName evidence="4">Ig-like domain-containing protein</fullName>
    </submittedName>
</protein>
<evidence type="ECO:0000259" key="3">
    <source>
        <dbReference type="Pfam" id="PF13205"/>
    </source>
</evidence>
<dbReference type="InterPro" id="IPR032812">
    <property type="entry name" value="SbsA_Ig"/>
</dbReference>
<dbReference type="PANTHER" id="PTHR35560:SF3">
    <property type="entry name" value="PEPTIDASE S9 PROLYL OLIGOPEPTIDASE CATALYTIC DOMAIN-CONTAINING PROTEIN"/>
    <property type="match status" value="1"/>
</dbReference>
<feature type="domain" description="SbsA Ig-like" evidence="3">
    <location>
        <begin position="45"/>
        <end position="132"/>
    </location>
</feature>
<dbReference type="Pfam" id="PF13205">
    <property type="entry name" value="Big_5"/>
    <property type="match status" value="1"/>
</dbReference>
<dbReference type="PROSITE" id="PS51257">
    <property type="entry name" value="PROKAR_LIPOPROTEIN"/>
    <property type="match status" value="1"/>
</dbReference>
<name>A0ABW7MQB8_9FLAO</name>
<dbReference type="RefSeq" id="WP_395438077.1">
    <property type="nucleotide sequence ID" value="NZ_JBAWKC010000002.1"/>
</dbReference>
<dbReference type="PANTHER" id="PTHR35560">
    <property type="entry name" value="BLL0132 PROTEIN"/>
    <property type="match status" value="1"/>
</dbReference>
<feature type="signal peptide" evidence="2">
    <location>
        <begin position="1"/>
        <end position="23"/>
    </location>
</feature>
<evidence type="ECO:0000256" key="1">
    <source>
        <dbReference type="ARBA" id="ARBA00022729"/>
    </source>
</evidence>